<dbReference type="NCBIfam" id="NF033788">
    <property type="entry name" value="HTH_metalloreg"/>
    <property type="match status" value="1"/>
</dbReference>
<dbReference type="InterPro" id="IPR036388">
    <property type="entry name" value="WH-like_DNA-bd_sf"/>
</dbReference>
<dbReference type="InterPro" id="IPR051081">
    <property type="entry name" value="HTH_MetalResp_TranReg"/>
</dbReference>
<dbReference type="Gene3D" id="1.10.10.10">
    <property type="entry name" value="Winged helix-like DNA-binding domain superfamily/Winged helix DNA-binding domain"/>
    <property type="match status" value="1"/>
</dbReference>
<keyword evidence="3" id="KW-0804">Transcription</keyword>
<dbReference type="PANTHER" id="PTHR33154">
    <property type="entry name" value="TRANSCRIPTIONAL REGULATOR, ARSR FAMILY"/>
    <property type="match status" value="1"/>
</dbReference>
<evidence type="ECO:0000256" key="2">
    <source>
        <dbReference type="ARBA" id="ARBA00023125"/>
    </source>
</evidence>
<dbReference type="Proteomes" id="UP000248039">
    <property type="component" value="Unassembled WGS sequence"/>
</dbReference>
<dbReference type="PROSITE" id="PS50987">
    <property type="entry name" value="HTH_ARSR_2"/>
    <property type="match status" value="1"/>
</dbReference>
<keyword evidence="2" id="KW-0238">DNA-binding</keyword>
<dbReference type="Pfam" id="PF19361">
    <property type="entry name" value="DUF5937"/>
    <property type="match status" value="1"/>
</dbReference>
<dbReference type="InterPro" id="IPR011991">
    <property type="entry name" value="ArsR-like_HTH"/>
</dbReference>
<gene>
    <name evidence="6" type="ORF">C7C46_12055</name>
</gene>
<keyword evidence="1" id="KW-0805">Transcription regulation</keyword>
<dbReference type="SUPFAM" id="SSF46785">
    <property type="entry name" value="Winged helix' DNA-binding domain"/>
    <property type="match status" value="1"/>
</dbReference>
<keyword evidence="7" id="KW-1185">Reference proteome</keyword>
<evidence type="ECO:0000256" key="4">
    <source>
        <dbReference type="SAM" id="MobiDB-lite"/>
    </source>
</evidence>
<dbReference type="EMBL" id="PYBW01000038">
    <property type="protein sequence ID" value="PYC80871.1"/>
    <property type="molecule type" value="Genomic_DNA"/>
</dbReference>
<dbReference type="InterPro" id="IPR045981">
    <property type="entry name" value="DUF5937"/>
</dbReference>
<dbReference type="OrthoDB" id="3396564at2"/>
<dbReference type="CDD" id="cd00090">
    <property type="entry name" value="HTH_ARSR"/>
    <property type="match status" value="1"/>
</dbReference>
<dbReference type="SMART" id="SM00418">
    <property type="entry name" value="HTH_ARSR"/>
    <property type="match status" value="1"/>
</dbReference>
<name>A0A2V4NJX4_9ACTN</name>
<sequence length="197" mass="20682">MTNTVLPTKIPEAHAGETCSRVTNSAGSATSSTSKQNANGRLARLSTALTPPTGAVPGARGGRAGTRAGGVTLVPTVFGRPHLVAVHAQGWRPVLQYPVADPQAGEPVSLALVQQRLEALAHPVRLRLARSIARGPHTTGELAAAWNLTAPEVSRHLAVLRKAGLLHIRRRGRYVLYSLDLGTSARLGADLVDAVLR</sequence>
<protein>
    <recommendedName>
        <fullName evidence="5">HTH arsR-type domain-containing protein</fullName>
    </recommendedName>
</protein>
<feature type="domain" description="HTH arsR-type" evidence="5">
    <location>
        <begin position="105"/>
        <end position="197"/>
    </location>
</feature>
<accession>A0A2V4NJX4</accession>
<dbReference type="GO" id="GO:0003700">
    <property type="term" value="F:DNA-binding transcription factor activity"/>
    <property type="evidence" value="ECO:0007669"/>
    <property type="project" value="InterPro"/>
</dbReference>
<evidence type="ECO:0000313" key="6">
    <source>
        <dbReference type="EMBL" id="PYC80871.1"/>
    </source>
</evidence>
<dbReference type="PRINTS" id="PR00778">
    <property type="entry name" value="HTHARSR"/>
</dbReference>
<feature type="compositionally biased region" description="Low complexity" evidence="4">
    <location>
        <begin position="25"/>
        <end position="34"/>
    </location>
</feature>
<reference evidence="6 7" key="1">
    <citation type="submission" date="2018-03" db="EMBL/GenBank/DDBJ databases">
        <title>Bioinformatic expansion and discovery of thiopeptide antibiotics.</title>
        <authorList>
            <person name="Schwalen C.J."/>
            <person name="Hudson G.A."/>
            <person name="Mitchell D.A."/>
        </authorList>
    </citation>
    <scope>NUCLEOTIDE SEQUENCE [LARGE SCALE GENOMIC DNA]</scope>
    <source>
        <strain evidence="6 7">ATCC 21389</strain>
    </source>
</reference>
<proteinExistence type="predicted"/>
<feature type="region of interest" description="Disordered" evidence="4">
    <location>
        <begin position="1"/>
        <end position="66"/>
    </location>
</feature>
<comment type="caution">
    <text evidence="6">The sequence shown here is derived from an EMBL/GenBank/DDBJ whole genome shotgun (WGS) entry which is preliminary data.</text>
</comment>
<evidence type="ECO:0000256" key="3">
    <source>
        <dbReference type="ARBA" id="ARBA00023163"/>
    </source>
</evidence>
<evidence type="ECO:0000259" key="5">
    <source>
        <dbReference type="PROSITE" id="PS50987"/>
    </source>
</evidence>
<dbReference type="InterPro" id="IPR001845">
    <property type="entry name" value="HTH_ArsR_DNA-bd_dom"/>
</dbReference>
<dbReference type="GO" id="GO:0003677">
    <property type="term" value="F:DNA binding"/>
    <property type="evidence" value="ECO:0007669"/>
    <property type="project" value="UniProtKB-KW"/>
</dbReference>
<dbReference type="Pfam" id="PF12840">
    <property type="entry name" value="HTH_20"/>
    <property type="match status" value="1"/>
</dbReference>
<dbReference type="AlphaFoldDB" id="A0A2V4NJX4"/>
<organism evidence="6 7">
    <name type="scientific">Streptomyces tateyamensis</name>
    <dbReference type="NCBI Taxonomy" id="565073"/>
    <lineage>
        <taxon>Bacteria</taxon>
        <taxon>Bacillati</taxon>
        <taxon>Actinomycetota</taxon>
        <taxon>Actinomycetes</taxon>
        <taxon>Kitasatosporales</taxon>
        <taxon>Streptomycetaceae</taxon>
        <taxon>Streptomyces</taxon>
    </lineage>
</organism>
<dbReference type="PANTHER" id="PTHR33154:SF33">
    <property type="entry name" value="TRANSCRIPTIONAL REPRESSOR SDPR"/>
    <property type="match status" value="1"/>
</dbReference>
<dbReference type="InterPro" id="IPR036390">
    <property type="entry name" value="WH_DNA-bd_sf"/>
</dbReference>
<evidence type="ECO:0000313" key="7">
    <source>
        <dbReference type="Proteomes" id="UP000248039"/>
    </source>
</evidence>
<evidence type="ECO:0000256" key="1">
    <source>
        <dbReference type="ARBA" id="ARBA00023015"/>
    </source>
</evidence>